<proteinExistence type="predicted"/>
<dbReference type="Proteomes" id="UP001633002">
    <property type="component" value="Unassembled WGS sequence"/>
</dbReference>
<name>A0ABD3I1V2_9MARC</name>
<accession>A0ABD3I1V2</accession>
<evidence type="ECO:0000313" key="1">
    <source>
        <dbReference type="EMBL" id="KAL3697059.1"/>
    </source>
</evidence>
<comment type="caution">
    <text evidence="1">The sequence shown here is derived from an EMBL/GenBank/DDBJ whole genome shotgun (WGS) entry which is preliminary data.</text>
</comment>
<protein>
    <submittedName>
        <fullName evidence="1">Uncharacterized protein</fullName>
    </submittedName>
</protein>
<keyword evidence="2" id="KW-1185">Reference proteome</keyword>
<dbReference type="AlphaFoldDB" id="A0ABD3I1V2"/>
<sequence>MIPRALGPKQAVNKMLKWVPRYNNVLENNLDNLLLNEVLKEHYTMGGDGTSDQPSDEEDIEDMESIEQYLWKEIGR</sequence>
<gene>
    <name evidence="1" type="ORF">R1sor_011135</name>
</gene>
<dbReference type="EMBL" id="JBJQOH010000002">
    <property type="protein sequence ID" value="KAL3697059.1"/>
    <property type="molecule type" value="Genomic_DNA"/>
</dbReference>
<evidence type="ECO:0000313" key="2">
    <source>
        <dbReference type="Proteomes" id="UP001633002"/>
    </source>
</evidence>
<reference evidence="1 2" key="1">
    <citation type="submission" date="2024-09" db="EMBL/GenBank/DDBJ databases">
        <title>Chromosome-scale assembly of Riccia sorocarpa.</title>
        <authorList>
            <person name="Paukszto L."/>
        </authorList>
    </citation>
    <scope>NUCLEOTIDE SEQUENCE [LARGE SCALE GENOMIC DNA]</scope>
    <source>
        <strain evidence="1">LP-2024</strain>
        <tissue evidence="1">Aerial parts of the thallus</tissue>
    </source>
</reference>
<organism evidence="1 2">
    <name type="scientific">Riccia sorocarpa</name>
    <dbReference type="NCBI Taxonomy" id="122646"/>
    <lineage>
        <taxon>Eukaryota</taxon>
        <taxon>Viridiplantae</taxon>
        <taxon>Streptophyta</taxon>
        <taxon>Embryophyta</taxon>
        <taxon>Marchantiophyta</taxon>
        <taxon>Marchantiopsida</taxon>
        <taxon>Marchantiidae</taxon>
        <taxon>Marchantiales</taxon>
        <taxon>Ricciaceae</taxon>
        <taxon>Riccia</taxon>
    </lineage>
</organism>